<evidence type="ECO:0000256" key="1">
    <source>
        <dbReference type="SAM" id="Phobius"/>
    </source>
</evidence>
<keyword evidence="1" id="KW-1133">Transmembrane helix</keyword>
<dbReference type="AlphaFoldDB" id="A0AAE3MP02"/>
<comment type="caution">
    <text evidence="2">The sequence shown here is derived from an EMBL/GenBank/DDBJ whole genome shotgun (WGS) entry which is preliminary data.</text>
</comment>
<feature type="transmembrane region" description="Helical" evidence="1">
    <location>
        <begin position="29"/>
        <end position="46"/>
    </location>
</feature>
<gene>
    <name evidence="2" type="ORF">OO016_14245</name>
</gene>
<name>A0AAE3MP02_9FLAO</name>
<keyword evidence="1" id="KW-0812">Transmembrane</keyword>
<reference evidence="2" key="1">
    <citation type="submission" date="2022-11" db="EMBL/GenBank/DDBJ databases">
        <title>The characterization of three novel Bacteroidetes species and genomic analysis of their roles in tidal elemental geochemical cycles.</title>
        <authorList>
            <person name="Ma K.-J."/>
        </authorList>
    </citation>
    <scope>NUCLEOTIDE SEQUENCE</scope>
    <source>
        <strain evidence="2">M415</strain>
    </source>
</reference>
<proteinExistence type="predicted"/>
<evidence type="ECO:0000313" key="2">
    <source>
        <dbReference type="EMBL" id="MCX2720771.1"/>
    </source>
</evidence>
<dbReference type="RefSeq" id="WP_266015424.1">
    <property type="nucleotide sequence ID" value="NZ_JAPFQP010000004.1"/>
</dbReference>
<accession>A0AAE3MP02</accession>
<organism evidence="2 3">
    <name type="scientific">Lentiprolixibacter aurantiacus</name>
    <dbReference type="NCBI Taxonomy" id="2993939"/>
    <lineage>
        <taxon>Bacteria</taxon>
        <taxon>Pseudomonadati</taxon>
        <taxon>Bacteroidota</taxon>
        <taxon>Flavobacteriia</taxon>
        <taxon>Flavobacteriales</taxon>
        <taxon>Flavobacteriaceae</taxon>
        <taxon>Lentiprolixibacter</taxon>
    </lineage>
</organism>
<feature type="transmembrane region" description="Helical" evidence="1">
    <location>
        <begin position="52"/>
        <end position="70"/>
    </location>
</feature>
<keyword evidence="1" id="KW-0472">Membrane</keyword>
<evidence type="ECO:0000313" key="3">
    <source>
        <dbReference type="Proteomes" id="UP001207116"/>
    </source>
</evidence>
<dbReference type="EMBL" id="JAPFQP010000004">
    <property type="protein sequence ID" value="MCX2720771.1"/>
    <property type="molecule type" value="Genomic_DNA"/>
</dbReference>
<keyword evidence="3" id="KW-1185">Reference proteome</keyword>
<dbReference type="Proteomes" id="UP001207116">
    <property type="component" value="Unassembled WGS sequence"/>
</dbReference>
<protein>
    <submittedName>
        <fullName evidence="2">Uncharacterized protein</fullName>
    </submittedName>
</protein>
<sequence>MKTGSSVLTALLLTHYLNSLNKYSRNSRTIVLLSQAIVAMVYVQVLLPVPGIIAYLLILAVTYGITLLFIRDTQLQNCE</sequence>